<dbReference type="PANTHER" id="PTHR46018">
    <property type="entry name" value="ZINC PHOSPHODIESTERASE ELAC PROTEIN 1"/>
    <property type="match status" value="1"/>
</dbReference>
<dbReference type="RefSeq" id="WP_015019791.1">
    <property type="nucleotide sequence ID" value="NC_018719.1"/>
</dbReference>
<keyword evidence="12" id="KW-1185">Reference proteome</keyword>
<dbReference type="InterPro" id="IPR001279">
    <property type="entry name" value="Metallo-B-lactamas"/>
</dbReference>
<keyword evidence="3 9" id="KW-0819">tRNA processing</keyword>
<gene>
    <name evidence="9 11" type="primary">rnz</name>
    <name evidence="11" type="ordered locus">Ngar_c23300</name>
</gene>
<feature type="binding site" evidence="9">
    <location>
        <position position="211"/>
    </location>
    <ligand>
        <name>Zn(2+)</name>
        <dbReference type="ChEBI" id="CHEBI:29105"/>
        <label>1</label>
        <note>catalytic</note>
    </ligand>
</feature>
<reference evidence="11 12" key="1">
    <citation type="journal article" date="2012" name="Environ. Microbiol.">
        <title>The genome of the ammonia-oxidizing Candidatus Nitrososphaera gargensis: insights into metabolic versatility and environmental adaptations.</title>
        <authorList>
            <person name="Spang A."/>
            <person name="Poehlein A."/>
            <person name="Offre P."/>
            <person name="Zumbragel S."/>
            <person name="Haider S."/>
            <person name="Rychlik N."/>
            <person name="Nowka B."/>
            <person name="Schmeisser C."/>
            <person name="Lebedeva E.V."/>
            <person name="Rattei T."/>
            <person name="Bohm C."/>
            <person name="Schmid M."/>
            <person name="Galushko A."/>
            <person name="Hatzenpichler R."/>
            <person name="Weinmaier T."/>
            <person name="Daniel R."/>
            <person name="Schleper C."/>
            <person name="Spieck E."/>
            <person name="Streit W."/>
            <person name="Wagner M."/>
        </authorList>
    </citation>
    <scope>NUCLEOTIDE SEQUENCE [LARGE SCALE GENOMIC DNA]</scope>
    <source>
        <strain evidence="12">Ga9.2</strain>
    </source>
</reference>
<dbReference type="HAMAP" id="MF_01818">
    <property type="entry name" value="RNase_Z_BN"/>
    <property type="match status" value="1"/>
</dbReference>
<evidence type="ECO:0000256" key="8">
    <source>
        <dbReference type="ARBA" id="ARBA00022833"/>
    </source>
</evidence>
<dbReference type="CDD" id="cd07717">
    <property type="entry name" value="RNaseZ_ZiPD-like_MBL-fold"/>
    <property type="match status" value="1"/>
</dbReference>
<evidence type="ECO:0000313" key="12">
    <source>
        <dbReference type="Proteomes" id="UP000008037"/>
    </source>
</evidence>
<dbReference type="HOGENOM" id="CLU_031317_2_1_2"/>
<evidence type="ECO:0000259" key="10">
    <source>
        <dbReference type="Pfam" id="PF12706"/>
    </source>
</evidence>
<comment type="cofactor">
    <cofactor evidence="9">
        <name>Zn(2+)</name>
        <dbReference type="ChEBI" id="CHEBI:29105"/>
    </cofactor>
    <text evidence="9">Binds 2 Zn(2+) ions.</text>
</comment>
<dbReference type="NCBIfam" id="TIGR02651">
    <property type="entry name" value="RNase_Z"/>
    <property type="match status" value="1"/>
</dbReference>
<dbReference type="SUPFAM" id="SSF56281">
    <property type="entry name" value="Metallo-hydrolase/oxidoreductase"/>
    <property type="match status" value="1"/>
</dbReference>
<dbReference type="FunFam" id="3.60.15.10:FF:000002">
    <property type="entry name" value="Ribonuclease Z"/>
    <property type="match status" value="1"/>
</dbReference>
<evidence type="ECO:0000256" key="6">
    <source>
        <dbReference type="ARBA" id="ARBA00022759"/>
    </source>
</evidence>
<evidence type="ECO:0000256" key="4">
    <source>
        <dbReference type="ARBA" id="ARBA00022722"/>
    </source>
</evidence>
<evidence type="ECO:0000256" key="2">
    <source>
        <dbReference type="ARBA" id="ARBA00011738"/>
    </source>
</evidence>
<comment type="function">
    <text evidence="9">Zinc phosphodiesterase, which displays some tRNA 3'-processing endonuclease activity. Probably involved in tRNA maturation, by removing a 3'-trailer from precursor tRNA.</text>
</comment>
<evidence type="ECO:0000256" key="7">
    <source>
        <dbReference type="ARBA" id="ARBA00022801"/>
    </source>
</evidence>
<dbReference type="EC" id="3.1.26.11" evidence="9"/>
<dbReference type="InterPro" id="IPR013471">
    <property type="entry name" value="RNase_Z/BN"/>
</dbReference>
<keyword evidence="5 9" id="KW-0479">Metal-binding</keyword>
<dbReference type="GO" id="GO:0008270">
    <property type="term" value="F:zinc ion binding"/>
    <property type="evidence" value="ECO:0007669"/>
    <property type="project" value="UniProtKB-UniRule"/>
</dbReference>
<sequence length="305" mass="33876">MANMQLVFLGTSSAAPTVERGLSSIALMRGGELLLFDAGEGMQRNFIKAGLGMNRKMKIFISHMHADHCVGLLGLLQTMALQGRERSIDIYGEPRVKEFLEENMRIINFGLTFDVIVHTIKNEGVVVKEDEYQVTCCEASHSIPSFAYCLEEFDRPGAFNVKEAKRLGIPEGELYSKLQHGQDIVYKGKKIRSSQIVGPPRKGRKVGISGDTRPTDKLAKFFHGCDVLVFESTYSQDKQQKAIENWHSTAAEAAAIAKKAKVGRLFLTHFSARYDETSVLVKEASAIHPNVEAAEDLKVVEIPYP</sequence>
<accession>K0ID03</accession>
<dbReference type="STRING" id="1237085.Ngar_c23300"/>
<keyword evidence="4 9" id="KW-0540">Nuclease</keyword>
<dbReference type="KEGG" id="nga:Ngar_c23300"/>
<dbReference type="NCBIfam" id="NF000801">
    <property type="entry name" value="PRK00055.1-3"/>
    <property type="match status" value="1"/>
</dbReference>
<organism evidence="11 12">
    <name type="scientific">Nitrososphaera gargensis (strain Ga9.2)</name>
    <dbReference type="NCBI Taxonomy" id="1237085"/>
    <lineage>
        <taxon>Archaea</taxon>
        <taxon>Nitrososphaerota</taxon>
        <taxon>Nitrososphaeria</taxon>
        <taxon>Nitrososphaerales</taxon>
        <taxon>Nitrososphaeraceae</taxon>
        <taxon>Nitrososphaera</taxon>
    </lineage>
</organism>
<dbReference type="EMBL" id="CP002408">
    <property type="protein sequence ID" value="AFU59256.1"/>
    <property type="molecule type" value="Genomic_DNA"/>
</dbReference>
<dbReference type="AlphaFoldDB" id="K0ID03"/>
<dbReference type="InterPro" id="IPR036866">
    <property type="entry name" value="RibonucZ/Hydroxyglut_hydro"/>
</dbReference>
<feature type="binding site" evidence="9">
    <location>
        <position position="67"/>
    </location>
    <ligand>
        <name>Zn(2+)</name>
        <dbReference type="ChEBI" id="CHEBI:29105"/>
        <label>2</label>
        <note>catalytic</note>
    </ligand>
</feature>
<keyword evidence="6 9" id="KW-0255">Endonuclease</keyword>
<feature type="domain" description="Metallo-beta-lactamase" evidence="10">
    <location>
        <begin position="201"/>
        <end position="270"/>
    </location>
</feature>
<comment type="subunit">
    <text evidence="2 9">Homodimer.</text>
</comment>
<feature type="binding site" evidence="9">
    <location>
        <position position="211"/>
    </location>
    <ligand>
        <name>Zn(2+)</name>
        <dbReference type="ChEBI" id="CHEBI:29105"/>
        <label>2</label>
        <note>catalytic</note>
    </ligand>
</feature>
<dbReference type="GO" id="GO:0042802">
    <property type="term" value="F:identical protein binding"/>
    <property type="evidence" value="ECO:0007669"/>
    <property type="project" value="UniProtKB-ARBA"/>
</dbReference>
<feature type="binding site" evidence="9">
    <location>
        <position position="68"/>
    </location>
    <ligand>
        <name>Zn(2+)</name>
        <dbReference type="ChEBI" id="CHEBI:29105"/>
        <label>2</label>
        <note>catalytic</note>
    </ligand>
</feature>
<comment type="catalytic activity">
    <reaction evidence="1 9">
        <text>Endonucleolytic cleavage of RNA, removing extra 3' nucleotides from tRNA precursor, generating 3' termini of tRNAs. A 3'-hydroxy group is left at the tRNA terminus and a 5'-phosphoryl group is left at the trailer molecule.</text>
        <dbReference type="EC" id="3.1.26.11"/>
    </reaction>
</comment>
<dbReference type="GeneID" id="13794347"/>
<proteinExistence type="inferred from homology"/>
<feature type="binding site" evidence="9">
    <location>
        <position position="65"/>
    </location>
    <ligand>
        <name>Zn(2+)</name>
        <dbReference type="ChEBI" id="CHEBI:29105"/>
        <label>1</label>
        <note>catalytic</note>
    </ligand>
</feature>
<feature type="binding site" evidence="9">
    <location>
        <position position="63"/>
    </location>
    <ligand>
        <name>Zn(2+)</name>
        <dbReference type="ChEBI" id="CHEBI:29105"/>
        <label>1</label>
        <note>catalytic</note>
    </ligand>
</feature>
<dbReference type="Pfam" id="PF23023">
    <property type="entry name" value="Anti-Pycsar_Apyc1"/>
    <property type="match status" value="1"/>
</dbReference>
<protein>
    <recommendedName>
        <fullName evidence="9">Ribonuclease Z</fullName>
        <shortName evidence="9">RNase Z</shortName>
        <ecNumber evidence="9">3.1.26.11</ecNumber>
    </recommendedName>
    <alternativeName>
        <fullName evidence="9">tRNA 3 endonuclease</fullName>
    </alternativeName>
    <alternativeName>
        <fullName evidence="9">tRNase Z</fullName>
    </alternativeName>
</protein>
<dbReference type="Pfam" id="PF12706">
    <property type="entry name" value="Lactamase_B_2"/>
    <property type="match status" value="1"/>
</dbReference>
<dbReference type="PANTHER" id="PTHR46018:SF2">
    <property type="entry name" value="ZINC PHOSPHODIESTERASE ELAC PROTEIN 1"/>
    <property type="match status" value="1"/>
</dbReference>
<feature type="binding site" evidence="9">
    <location>
        <position position="269"/>
    </location>
    <ligand>
        <name>Zn(2+)</name>
        <dbReference type="ChEBI" id="CHEBI:29105"/>
        <label>2</label>
        <note>catalytic</note>
    </ligand>
</feature>
<comment type="similarity">
    <text evidence="9">Belongs to the RNase Z family.</text>
</comment>
<keyword evidence="7 9" id="KW-0378">Hydrolase</keyword>
<name>K0ID03_NITGG</name>
<dbReference type="InParanoid" id="K0ID03"/>
<keyword evidence="8 9" id="KW-0862">Zinc</keyword>
<evidence type="ECO:0000256" key="1">
    <source>
        <dbReference type="ARBA" id="ARBA00000402"/>
    </source>
</evidence>
<dbReference type="Proteomes" id="UP000008037">
    <property type="component" value="Chromosome"/>
</dbReference>
<evidence type="ECO:0000256" key="3">
    <source>
        <dbReference type="ARBA" id="ARBA00022694"/>
    </source>
</evidence>
<dbReference type="GO" id="GO:0042781">
    <property type="term" value="F:3'-tRNA processing endoribonuclease activity"/>
    <property type="evidence" value="ECO:0007669"/>
    <property type="project" value="UniProtKB-UniRule"/>
</dbReference>
<feature type="binding site" evidence="9">
    <location>
        <position position="141"/>
    </location>
    <ligand>
        <name>Zn(2+)</name>
        <dbReference type="ChEBI" id="CHEBI:29105"/>
        <label>1</label>
        <note>catalytic</note>
    </ligand>
</feature>
<dbReference type="Gene3D" id="3.60.15.10">
    <property type="entry name" value="Ribonuclease Z/Hydroxyacylglutathione hydrolase-like"/>
    <property type="match status" value="1"/>
</dbReference>
<evidence type="ECO:0000256" key="5">
    <source>
        <dbReference type="ARBA" id="ARBA00022723"/>
    </source>
</evidence>
<evidence type="ECO:0000256" key="9">
    <source>
        <dbReference type="HAMAP-Rule" id="MF_01818"/>
    </source>
</evidence>
<dbReference type="FunCoup" id="K0ID03">
    <property type="interactions" value="117"/>
</dbReference>
<feature type="active site" description="Proton acceptor" evidence="9">
    <location>
        <position position="67"/>
    </location>
</feature>
<evidence type="ECO:0000313" key="11">
    <source>
        <dbReference type="EMBL" id="AFU59256.1"/>
    </source>
</evidence>